<dbReference type="PANTHER" id="PTHR46580:SF4">
    <property type="entry name" value="ATP_GTP-BINDING PROTEIN"/>
    <property type="match status" value="1"/>
</dbReference>
<evidence type="ECO:0000313" key="1">
    <source>
        <dbReference type="EMBL" id="SUZ56192.1"/>
    </source>
</evidence>
<sequence length="421" mass="45260">MPPGLYIPGWLAVVSCANMWTLRQHVALTIIAVAVITSACDRTAAIPDDAPSLLLALAVLDTQDGAPRPLPARLGILTQTADGWHHRFIEDSDSNVFHKALSYGTGDEITGVLTLGGTEAVVKLWGPDVSIQRLWEADFGGPFSRMRDAEVGDIYGDGNASIAVATHDQGVVAVIRPSGVEGFTVHELDREPDTVVHEIELGDLDGDGVVEIYATPTAPNQVDGTAQPGKVVRYVPGEDEGRVLVADLGLRHAKEILVDDLDGDGRDELYVSVEAVSGGKVEIRRYLTETDPSAGEVVATLDDQLCRFLTVGDVDGDGTKEMVAATMRSGLWLLRPGAGKWSTELIDDDSSGFEHASILLDLDGDGRAELYVASDDQHQVRRYMYDGTGWDRDVIWEYDDGLGRFTWNITLAPAGVLPAGS</sequence>
<evidence type="ECO:0008006" key="2">
    <source>
        <dbReference type="Google" id="ProtNLM"/>
    </source>
</evidence>
<proteinExistence type="predicted"/>
<dbReference type="EMBL" id="UINC01000486">
    <property type="protein sequence ID" value="SUZ56192.1"/>
    <property type="molecule type" value="Genomic_DNA"/>
</dbReference>
<dbReference type="SUPFAM" id="SSF69318">
    <property type="entry name" value="Integrin alpha N-terminal domain"/>
    <property type="match status" value="1"/>
</dbReference>
<dbReference type="PANTHER" id="PTHR46580">
    <property type="entry name" value="SENSOR KINASE-RELATED"/>
    <property type="match status" value="1"/>
</dbReference>
<name>A0A381NNJ1_9ZZZZ</name>
<gene>
    <name evidence="1" type="ORF">METZ01_LOCUS9046</name>
</gene>
<reference evidence="1" key="1">
    <citation type="submission" date="2018-05" db="EMBL/GenBank/DDBJ databases">
        <authorList>
            <person name="Lanie J.A."/>
            <person name="Ng W.-L."/>
            <person name="Kazmierczak K.M."/>
            <person name="Andrzejewski T.M."/>
            <person name="Davidsen T.M."/>
            <person name="Wayne K.J."/>
            <person name="Tettelin H."/>
            <person name="Glass J.I."/>
            <person name="Rusch D."/>
            <person name="Podicherti R."/>
            <person name="Tsui H.-C.T."/>
            <person name="Winkler M.E."/>
        </authorList>
    </citation>
    <scope>NUCLEOTIDE SEQUENCE</scope>
</reference>
<organism evidence="1">
    <name type="scientific">marine metagenome</name>
    <dbReference type="NCBI Taxonomy" id="408172"/>
    <lineage>
        <taxon>unclassified sequences</taxon>
        <taxon>metagenomes</taxon>
        <taxon>ecological metagenomes</taxon>
    </lineage>
</organism>
<dbReference type="InterPro" id="IPR028994">
    <property type="entry name" value="Integrin_alpha_N"/>
</dbReference>
<protein>
    <recommendedName>
        <fullName evidence="2">VCBS repeat-containing protein</fullName>
    </recommendedName>
</protein>
<dbReference type="Gene3D" id="2.130.10.130">
    <property type="entry name" value="Integrin alpha, N-terminal"/>
    <property type="match status" value="1"/>
</dbReference>
<accession>A0A381NNJ1</accession>
<dbReference type="AlphaFoldDB" id="A0A381NNJ1"/>